<dbReference type="Proteomes" id="UP000235584">
    <property type="component" value="Chromosome"/>
</dbReference>
<organism evidence="1 2">
    <name type="scientific">Bacteriovorax stolpii</name>
    <name type="common">Bdellovibrio stolpii</name>
    <dbReference type="NCBI Taxonomy" id="960"/>
    <lineage>
        <taxon>Bacteria</taxon>
        <taxon>Pseudomonadati</taxon>
        <taxon>Bdellovibrionota</taxon>
        <taxon>Bacteriovoracia</taxon>
        <taxon>Bacteriovoracales</taxon>
        <taxon>Bacteriovoracaceae</taxon>
        <taxon>Bacteriovorax</taxon>
    </lineage>
</organism>
<dbReference type="EMBL" id="CP025704">
    <property type="protein sequence ID" value="AUN97212.1"/>
    <property type="molecule type" value="Genomic_DNA"/>
</dbReference>
<name>A0A2K9NNZ2_BACTC</name>
<evidence type="ECO:0008006" key="3">
    <source>
        <dbReference type="Google" id="ProtNLM"/>
    </source>
</evidence>
<reference evidence="1 2" key="1">
    <citation type="submission" date="2018-01" db="EMBL/GenBank/DDBJ databases">
        <title>Complete genome sequence of Bacteriovorax stolpii DSM12778.</title>
        <authorList>
            <person name="Tang B."/>
            <person name="Chang J."/>
        </authorList>
    </citation>
    <scope>NUCLEOTIDE SEQUENCE [LARGE SCALE GENOMIC DNA]</scope>
    <source>
        <strain evidence="1 2">DSM 12778</strain>
    </source>
</reference>
<sequence length="150" mass="17510">MDSSRRNVIVSAPVLRPASDNCIHTKNVFSLLDLTEEEESFHRIKKHMDTCPVCESAFRKFEQKNLETKVFIPKPQIDSETKMVFESEVHELFKTFDFNEKTRLRKKIKSNFKKIDMAGLDFVKNLGSKNMLKTYALGAVLFVILRQFFN</sequence>
<accession>A0A2K9NNZ2</accession>
<proteinExistence type="predicted"/>
<keyword evidence="2" id="KW-1185">Reference proteome</keyword>
<dbReference type="AlphaFoldDB" id="A0A2K9NNZ2"/>
<evidence type="ECO:0000313" key="2">
    <source>
        <dbReference type="Proteomes" id="UP000235584"/>
    </source>
</evidence>
<dbReference type="RefSeq" id="WP_102242507.1">
    <property type="nucleotide sequence ID" value="NZ_CP025704.1"/>
</dbReference>
<gene>
    <name evidence="1" type="ORF">C0V70_03625</name>
</gene>
<protein>
    <recommendedName>
        <fullName evidence="3">Zinc-finger domain-containing protein</fullName>
    </recommendedName>
</protein>
<evidence type="ECO:0000313" key="1">
    <source>
        <dbReference type="EMBL" id="AUN97212.1"/>
    </source>
</evidence>
<dbReference type="KEGG" id="bsto:C0V70_03625"/>